<evidence type="ECO:0000256" key="2">
    <source>
        <dbReference type="ARBA" id="ARBA00022517"/>
    </source>
</evidence>
<keyword evidence="4 5" id="KW-0378">Hydrolase</keyword>
<organism evidence="7 8">
    <name type="scientific">Halobacteriovorax marinus</name>
    <dbReference type="NCBI Taxonomy" id="97084"/>
    <lineage>
        <taxon>Bacteria</taxon>
        <taxon>Pseudomonadati</taxon>
        <taxon>Bdellovibrionota</taxon>
        <taxon>Bacteriovoracia</taxon>
        <taxon>Bacteriovoracales</taxon>
        <taxon>Halobacteriovoraceae</taxon>
        <taxon>Halobacteriovorax</taxon>
    </lineage>
</organism>
<dbReference type="GO" id="GO:0000967">
    <property type="term" value="P:rRNA 5'-end processing"/>
    <property type="evidence" value="ECO:0007669"/>
    <property type="project" value="UniProtKB-UniRule"/>
</dbReference>
<dbReference type="PANTHER" id="PTHR33317:SF4">
    <property type="entry name" value="POLYNUCLEOTIDYL TRANSFERASE, RIBONUCLEASE H-LIKE SUPERFAMILY PROTEIN"/>
    <property type="match status" value="1"/>
</dbReference>
<evidence type="ECO:0000256" key="4">
    <source>
        <dbReference type="ARBA" id="ARBA00022801"/>
    </source>
</evidence>
<comment type="subcellular location">
    <subcellularLocation>
        <location evidence="5">Cytoplasm</location>
    </subcellularLocation>
</comment>
<evidence type="ECO:0000313" key="7">
    <source>
        <dbReference type="EMBL" id="OUR98574.1"/>
    </source>
</evidence>
<keyword evidence="1 5" id="KW-0963">Cytoplasm</keyword>
<sequence>MINFKDYPNFNKFKGLNILSVDYGLKVTGLAQFCPGREPFPQALGRVIYQSDEQLIEELKIYIEDEFFEVIVLGIPFYLDGNESKMTKTVRAFHDKLKLALPDQALYLQDETLSSSAAQDRMMNSPQYNFKVDPKRIDEVAATIILEDFMTKTTL</sequence>
<dbReference type="GO" id="GO:0004518">
    <property type="term" value="F:nuclease activity"/>
    <property type="evidence" value="ECO:0007669"/>
    <property type="project" value="UniProtKB-KW"/>
</dbReference>
<evidence type="ECO:0000256" key="1">
    <source>
        <dbReference type="ARBA" id="ARBA00022490"/>
    </source>
</evidence>
<dbReference type="AlphaFoldDB" id="A0A1Y5FEG9"/>
<dbReference type="CDD" id="cd16964">
    <property type="entry name" value="YqgF"/>
    <property type="match status" value="1"/>
</dbReference>
<evidence type="ECO:0000256" key="5">
    <source>
        <dbReference type="HAMAP-Rule" id="MF_00651"/>
    </source>
</evidence>
<proteinExistence type="inferred from homology"/>
<dbReference type="Gene3D" id="3.30.420.140">
    <property type="entry name" value="YqgF/RNase H-like domain"/>
    <property type="match status" value="1"/>
</dbReference>
<dbReference type="NCBIfam" id="TIGR00250">
    <property type="entry name" value="RNAse_H_YqgF"/>
    <property type="match status" value="1"/>
</dbReference>
<protein>
    <recommendedName>
        <fullName evidence="5">Putative pre-16S rRNA nuclease</fullName>
        <ecNumber evidence="5">3.1.-.-</ecNumber>
    </recommendedName>
</protein>
<dbReference type="InterPro" id="IPR012337">
    <property type="entry name" value="RNaseH-like_sf"/>
</dbReference>
<evidence type="ECO:0000313" key="8">
    <source>
        <dbReference type="Proteomes" id="UP000196531"/>
    </source>
</evidence>
<comment type="function">
    <text evidence="5">Could be a nuclease involved in processing of the 5'-end of pre-16S rRNA.</text>
</comment>
<evidence type="ECO:0000256" key="3">
    <source>
        <dbReference type="ARBA" id="ARBA00022722"/>
    </source>
</evidence>
<comment type="similarity">
    <text evidence="5">Belongs to the YqgF HJR family.</text>
</comment>
<gene>
    <name evidence="7" type="ORF">A9Q84_03945</name>
</gene>
<reference evidence="8" key="1">
    <citation type="journal article" date="2017" name="Proc. Natl. Acad. Sci. U.S.A.">
        <title>Simulation of Deepwater Horizon oil plume reveals substrate specialization within a complex community of hydrocarbon-degraders.</title>
        <authorList>
            <person name="Hu P."/>
            <person name="Dubinsky E.A."/>
            <person name="Probst A.J."/>
            <person name="Wang J."/>
            <person name="Sieber C.M.K."/>
            <person name="Tom L.M."/>
            <person name="Gardinali P."/>
            <person name="Banfield J.F."/>
            <person name="Atlas R.M."/>
            <person name="Andersen G.L."/>
        </authorList>
    </citation>
    <scope>NUCLEOTIDE SEQUENCE [LARGE SCALE GENOMIC DNA]</scope>
</reference>
<dbReference type="InterPro" id="IPR006641">
    <property type="entry name" value="YqgF/RNaseH-like_dom"/>
</dbReference>
<dbReference type="PANTHER" id="PTHR33317">
    <property type="entry name" value="POLYNUCLEOTIDYL TRANSFERASE, RIBONUCLEASE H-LIKE SUPERFAMILY PROTEIN"/>
    <property type="match status" value="1"/>
</dbReference>
<dbReference type="Proteomes" id="UP000196531">
    <property type="component" value="Unassembled WGS sequence"/>
</dbReference>
<keyword evidence="2 5" id="KW-0690">Ribosome biogenesis</keyword>
<dbReference type="SUPFAM" id="SSF53098">
    <property type="entry name" value="Ribonuclease H-like"/>
    <property type="match status" value="1"/>
</dbReference>
<dbReference type="EMBL" id="MAAO01000004">
    <property type="protein sequence ID" value="OUR98574.1"/>
    <property type="molecule type" value="Genomic_DNA"/>
</dbReference>
<dbReference type="GO" id="GO:0005737">
    <property type="term" value="C:cytoplasm"/>
    <property type="evidence" value="ECO:0007669"/>
    <property type="project" value="UniProtKB-SubCell"/>
</dbReference>
<comment type="caution">
    <text evidence="7">The sequence shown here is derived from an EMBL/GenBank/DDBJ whole genome shotgun (WGS) entry which is preliminary data.</text>
</comment>
<evidence type="ECO:0000259" key="6">
    <source>
        <dbReference type="SMART" id="SM00732"/>
    </source>
</evidence>
<dbReference type="Pfam" id="PF03652">
    <property type="entry name" value="RuvX"/>
    <property type="match status" value="1"/>
</dbReference>
<dbReference type="InterPro" id="IPR005227">
    <property type="entry name" value="YqgF"/>
</dbReference>
<feature type="domain" description="YqgF/RNase H-like" evidence="6">
    <location>
        <begin position="16"/>
        <end position="118"/>
    </location>
</feature>
<accession>A0A1Y5FEG9</accession>
<dbReference type="HAMAP" id="MF_00651">
    <property type="entry name" value="Nuclease_YqgF"/>
    <property type="match status" value="1"/>
</dbReference>
<dbReference type="EC" id="3.1.-.-" evidence="5"/>
<dbReference type="InterPro" id="IPR037027">
    <property type="entry name" value="YqgF/RNaseH-like_dom_sf"/>
</dbReference>
<name>A0A1Y5FEG9_9BACT</name>
<keyword evidence="3 5" id="KW-0540">Nuclease</keyword>
<dbReference type="SMART" id="SM00732">
    <property type="entry name" value="YqgFc"/>
    <property type="match status" value="1"/>
</dbReference>
<dbReference type="GO" id="GO:0016788">
    <property type="term" value="F:hydrolase activity, acting on ester bonds"/>
    <property type="evidence" value="ECO:0007669"/>
    <property type="project" value="UniProtKB-UniRule"/>
</dbReference>